<feature type="compositionally biased region" description="Gly residues" evidence="1">
    <location>
        <begin position="20"/>
        <end position="30"/>
    </location>
</feature>
<gene>
    <name evidence="2" type="ORF">NBR_LOCUS2557</name>
</gene>
<accession>A0A0N4XJ54</accession>
<reference evidence="2 3" key="2">
    <citation type="submission" date="2018-11" db="EMBL/GenBank/DDBJ databases">
        <authorList>
            <consortium name="Pathogen Informatics"/>
        </authorList>
    </citation>
    <scope>NUCLEOTIDE SEQUENCE [LARGE SCALE GENOMIC DNA]</scope>
</reference>
<organism evidence="4">
    <name type="scientific">Nippostrongylus brasiliensis</name>
    <name type="common">Rat hookworm</name>
    <dbReference type="NCBI Taxonomy" id="27835"/>
    <lineage>
        <taxon>Eukaryota</taxon>
        <taxon>Metazoa</taxon>
        <taxon>Ecdysozoa</taxon>
        <taxon>Nematoda</taxon>
        <taxon>Chromadorea</taxon>
        <taxon>Rhabditida</taxon>
        <taxon>Rhabditina</taxon>
        <taxon>Rhabditomorpha</taxon>
        <taxon>Strongyloidea</taxon>
        <taxon>Heligmosomidae</taxon>
        <taxon>Nippostrongylus</taxon>
    </lineage>
</organism>
<dbReference type="Proteomes" id="UP000271162">
    <property type="component" value="Unassembled WGS sequence"/>
</dbReference>
<dbReference type="EMBL" id="UYSL01003009">
    <property type="protein sequence ID" value="VDL66146.1"/>
    <property type="molecule type" value="Genomic_DNA"/>
</dbReference>
<evidence type="ECO:0000313" key="4">
    <source>
        <dbReference type="WBParaSite" id="NBR_0000255601-mRNA-1"/>
    </source>
</evidence>
<reference evidence="4" key="1">
    <citation type="submission" date="2017-02" db="UniProtKB">
        <authorList>
            <consortium name="WormBaseParasite"/>
        </authorList>
    </citation>
    <scope>IDENTIFICATION</scope>
</reference>
<keyword evidence="3" id="KW-1185">Reference proteome</keyword>
<sequence>MEHRRQENLKKKANRAGGAKPAGGKTGGKAGGKRRK</sequence>
<evidence type="ECO:0000313" key="2">
    <source>
        <dbReference type="EMBL" id="VDL66146.1"/>
    </source>
</evidence>
<evidence type="ECO:0000256" key="1">
    <source>
        <dbReference type="SAM" id="MobiDB-lite"/>
    </source>
</evidence>
<feature type="compositionally biased region" description="Basic and acidic residues" evidence="1">
    <location>
        <begin position="1"/>
        <end position="10"/>
    </location>
</feature>
<dbReference type="AlphaFoldDB" id="A0A0N4XJ54"/>
<evidence type="ECO:0000313" key="3">
    <source>
        <dbReference type="Proteomes" id="UP000271162"/>
    </source>
</evidence>
<proteinExistence type="predicted"/>
<dbReference type="WBParaSite" id="NBR_0000255601-mRNA-1">
    <property type="protein sequence ID" value="NBR_0000255601-mRNA-1"/>
    <property type="gene ID" value="NBR_0000255601"/>
</dbReference>
<protein>
    <submittedName>
        <fullName evidence="4">50S ribosomal protein L15</fullName>
    </submittedName>
</protein>
<name>A0A0N4XJ54_NIPBR</name>
<feature type="region of interest" description="Disordered" evidence="1">
    <location>
        <begin position="1"/>
        <end position="36"/>
    </location>
</feature>